<feature type="binding site" evidence="4">
    <location>
        <position position="153"/>
    </location>
    <ligand>
        <name>Zn(2+)</name>
        <dbReference type="ChEBI" id="CHEBI:29105"/>
    </ligand>
</feature>
<dbReference type="AlphaFoldDB" id="A0A8H7BGT4"/>
<dbReference type="Gene3D" id="3.40.50.1220">
    <property type="entry name" value="TPP-binding domain"/>
    <property type="match status" value="1"/>
</dbReference>
<feature type="binding site" evidence="4">
    <location>
        <position position="150"/>
    </location>
    <ligand>
        <name>Zn(2+)</name>
        <dbReference type="ChEBI" id="CHEBI:29105"/>
    </ligand>
</feature>
<evidence type="ECO:0000256" key="4">
    <source>
        <dbReference type="PROSITE-ProRule" id="PRU00236"/>
    </source>
</evidence>
<feature type="region of interest" description="Disordered" evidence="5">
    <location>
        <begin position="316"/>
        <end position="352"/>
    </location>
</feature>
<evidence type="ECO:0000256" key="5">
    <source>
        <dbReference type="SAM" id="MobiDB-lite"/>
    </source>
</evidence>
<dbReference type="SUPFAM" id="SSF52467">
    <property type="entry name" value="DHS-like NAD/FAD-binding domain"/>
    <property type="match status" value="1"/>
</dbReference>
<sequence>MKVKIAISEPPEVIDPLVTDLAACIARSKRALVITGAGISCTGGIPDFRSADGLYNLVKKKHPKVVLRGAEMFDAMLFRDEKRIRCFYTFMAELKKMIDTATPTPTHTFIRNLNEKGQLMRCYTQNIDCLEEALDLPVVQLHGTMSKVKCTLCAASYNFTTDYEKQFREGDPPACPKCESVDNERARLGKRQLATGTLRPDIVLYNEAHPHGETIGQLQVSDLKKKPDLMIIMGTSLKIAGVKKFIKQAARAIHSTKNGCVVFVNKTPATKEWDKVFDYEVIGSTDEWVKMTELKLEDQQALAAAKLRLKRSVSDVKEEIDDNEKENVGKTSSNRASKRSKTTESKTTQTTLSSFCVTKRKATTKDNKKGA</sequence>
<evidence type="ECO:0000256" key="2">
    <source>
        <dbReference type="ARBA" id="ARBA00022679"/>
    </source>
</evidence>
<dbReference type="InterPro" id="IPR026591">
    <property type="entry name" value="Sirtuin_cat_small_dom_sf"/>
</dbReference>
<keyword evidence="8" id="KW-1185">Reference proteome</keyword>
<evidence type="ECO:0000313" key="7">
    <source>
        <dbReference type="EMBL" id="KAF7721548.1"/>
    </source>
</evidence>
<dbReference type="GO" id="GO:0017136">
    <property type="term" value="F:histone deacetylase activity, NAD-dependent"/>
    <property type="evidence" value="ECO:0007669"/>
    <property type="project" value="TreeGrafter"/>
</dbReference>
<dbReference type="PANTHER" id="PTHR11085">
    <property type="entry name" value="NAD-DEPENDENT PROTEIN DEACYLASE SIRTUIN-5, MITOCHONDRIAL-RELATED"/>
    <property type="match status" value="1"/>
</dbReference>
<feature type="binding site" evidence="4">
    <location>
        <position position="178"/>
    </location>
    <ligand>
        <name>Zn(2+)</name>
        <dbReference type="ChEBI" id="CHEBI:29105"/>
    </ligand>
</feature>
<keyword evidence="4" id="KW-0862">Zinc</keyword>
<protein>
    <recommendedName>
        <fullName evidence="6">Deacetylase sirtuin-type domain-containing protein</fullName>
    </recommendedName>
</protein>
<proteinExistence type="inferred from homology"/>
<dbReference type="Pfam" id="PF02146">
    <property type="entry name" value="SIR2"/>
    <property type="match status" value="1"/>
</dbReference>
<evidence type="ECO:0000256" key="3">
    <source>
        <dbReference type="ARBA" id="ARBA00023027"/>
    </source>
</evidence>
<evidence type="ECO:0000313" key="8">
    <source>
        <dbReference type="Proteomes" id="UP000605846"/>
    </source>
</evidence>
<comment type="similarity">
    <text evidence="1">Belongs to the sirtuin family. Class I subfamily.</text>
</comment>
<dbReference type="PANTHER" id="PTHR11085:SF8">
    <property type="entry name" value="NAD-DEPENDENT HISTONE DEACETYLASE HST3"/>
    <property type="match status" value="1"/>
</dbReference>
<comment type="caution">
    <text evidence="7">The sequence shown here is derived from an EMBL/GenBank/DDBJ whole genome shotgun (WGS) entry which is preliminary data.</text>
</comment>
<dbReference type="Gene3D" id="3.30.1600.10">
    <property type="entry name" value="SIR2/SIRT2 'Small Domain"/>
    <property type="match status" value="1"/>
</dbReference>
<reference evidence="7" key="1">
    <citation type="submission" date="2020-01" db="EMBL/GenBank/DDBJ databases">
        <title>Genome Sequencing of Three Apophysomyces-Like Fungal Strains Confirms a Novel Fungal Genus in the Mucoromycota with divergent Burkholderia-like Endosymbiotic Bacteria.</title>
        <authorList>
            <person name="Stajich J.E."/>
            <person name="Macias A.M."/>
            <person name="Carter-House D."/>
            <person name="Lovett B."/>
            <person name="Kasson L.R."/>
            <person name="Berry K."/>
            <person name="Grigoriev I."/>
            <person name="Chang Y."/>
            <person name="Spatafora J."/>
            <person name="Kasson M.T."/>
        </authorList>
    </citation>
    <scope>NUCLEOTIDE SEQUENCE</scope>
    <source>
        <strain evidence="7">NRRL A-21654</strain>
    </source>
</reference>
<feature type="active site" description="Proton acceptor" evidence="4">
    <location>
        <position position="142"/>
    </location>
</feature>
<evidence type="ECO:0000256" key="1">
    <source>
        <dbReference type="ARBA" id="ARBA00006924"/>
    </source>
</evidence>
<keyword evidence="3" id="KW-0520">NAD</keyword>
<feature type="binding site" evidence="4">
    <location>
        <position position="175"/>
    </location>
    <ligand>
        <name>Zn(2+)</name>
        <dbReference type="ChEBI" id="CHEBI:29105"/>
    </ligand>
</feature>
<keyword evidence="2" id="KW-0808">Transferase</keyword>
<feature type="domain" description="Deacetylase sirtuin-type" evidence="6">
    <location>
        <begin position="11"/>
        <end position="331"/>
    </location>
</feature>
<dbReference type="PROSITE" id="PS50305">
    <property type="entry name" value="SIRTUIN"/>
    <property type="match status" value="1"/>
</dbReference>
<dbReference type="InterPro" id="IPR029035">
    <property type="entry name" value="DHS-like_NAD/FAD-binding_dom"/>
</dbReference>
<name>A0A8H7BGT4_9FUNG</name>
<dbReference type="InterPro" id="IPR026590">
    <property type="entry name" value="Ssirtuin_cat_dom"/>
</dbReference>
<dbReference type="GO" id="GO:0005634">
    <property type="term" value="C:nucleus"/>
    <property type="evidence" value="ECO:0007669"/>
    <property type="project" value="TreeGrafter"/>
</dbReference>
<dbReference type="InterPro" id="IPR050134">
    <property type="entry name" value="NAD-dep_sirtuin_deacylases"/>
</dbReference>
<dbReference type="InterPro" id="IPR003000">
    <property type="entry name" value="Sirtuin"/>
</dbReference>
<dbReference type="Proteomes" id="UP000605846">
    <property type="component" value="Unassembled WGS sequence"/>
</dbReference>
<keyword evidence="4" id="KW-0479">Metal-binding</keyword>
<dbReference type="OrthoDB" id="2919105at2759"/>
<dbReference type="GO" id="GO:0046872">
    <property type="term" value="F:metal ion binding"/>
    <property type="evidence" value="ECO:0007669"/>
    <property type="project" value="UniProtKB-KW"/>
</dbReference>
<gene>
    <name evidence="7" type="ORF">EC973_004505</name>
</gene>
<organism evidence="7 8">
    <name type="scientific">Apophysomyces ossiformis</name>
    <dbReference type="NCBI Taxonomy" id="679940"/>
    <lineage>
        <taxon>Eukaryota</taxon>
        <taxon>Fungi</taxon>
        <taxon>Fungi incertae sedis</taxon>
        <taxon>Mucoromycota</taxon>
        <taxon>Mucoromycotina</taxon>
        <taxon>Mucoromycetes</taxon>
        <taxon>Mucorales</taxon>
        <taxon>Mucorineae</taxon>
        <taxon>Mucoraceae</taxon>
        <taxon>Apophysomyces</taxon>
    </lineage>
</organism>
<dbReference type="GO" id="GO:0070403">
    <property type="term" value="F:NAD+ binding"/>
    <property type="evidence" value="ECO:0007669"/>
    <property type="project" value="InterPro"/>
</dbReference>
<accession>A0A8H7BGT4</accession>
<dbReference type="EMBL" id="JABAYA010000255">
    <property type="protein sequence ID" value="KAF7721548.1"/>
    <property type="molecule type" value="Genomic_DNA"/>
</dbReference>
<evidence type="ECO:0000259" key="6">
    <source>
        <dbReference type="PROSITE" id="PS50305"/>
    </source>
</evidence>